<dbReference type="AlphaFoldDB" id="A0A1U7IS21"/>
<sequence>MICQISLVILLLIGYFTPVVNCHTTNEKCQFPVCIIDDGMHINIVLLANNNIVDWGKFINISTIGKDDKGNYKHLTFGWGDRDFYIQTPTLAELNLITAFKALFLPTPSTILVQGFSEIPQNQETKCVEVTQTDYLQLTQFIQKTFQVNSQNEPIRIANGHSSNSGFYAANGNYSILKTCNNWVAEALRKANVDTPLWAGLSSAVMLHFQRTCECSLRDEKTLLHNYSGGIVK</sequence>
<evidence type="ECO:0008006" key="3">
    <source>
        <dbReference type="Google" id="ProtNLM"/>
    </source>
</evidence>
<comment type="caution">
    <text evidence="1">The sequence shown here is derived from an EMBL/GenBank/DDBJ whole genome shotgun (WGS) entry which is preliminary data.</text>
</comment>
<organism evidence="1 2">
    <name type="scientific">[Phormidium ambiguum] IAM M-71</name>
    <dbReference type="NCBI Taxonomy" id="454136"/>
    <lineage>
        <taxon>Bacteria</taxon>
        <taxon>Bacillati</taxon>
        <taxon>Cyanobacteriota</taxon>
        <taxon>Cyanophyceae</taxon>
        <taxon>Oscillatoriophycideae</taxon>
        <taxon>Aerosakkonematales</taxon>
        <taxon>Aerosakkonemataceae</taxon>
        <taxon>Floridanema</taxon>
    </lineage>
</organism>
<dbReference type="InterPro" id="IPR011727">
    <property type="entry name" value="CHP02117"/>
</dbReference>
<dbReference type="EMBL" id="MRCE01000003">
    <property type="protein sequence ID" value="OKH40237.1"/>
    <property type="molecule type" value="Genomic_DNA"/>
</dbReference>
<accession>A0A1U7IS21</accession>
<evidence type="ECO:0000313" key="1">
    <source>
        <dbReference type="EMBL" id="OKH40237.1"/>
    </source>
</evidence>
<name>A0A1U7IS21_9CYAN</name>
<gene>
    <name evidence="1" type="ORF">NIES2119_04305</name>
</gene>
<dbReference type="Proteomes" id="UP000185860">
    <property type="component" value="Unassembled WGS sequence"/>
</dbReference>
<dbReference type="Pfam" id="PF09601">
    <property type="entry name" value="DUF2459"/>
    <property type="match status" value="1"/>
</dbReference>
<evidence type="ECO:0000313" key="2">
    <source>
        <dbReference type="Proteomes" id="UP000185860"/>
    </source>
</evidence>
<proteinExistence type="predicted"/>
<protein>
    <recommendedName>
        <fullName evidence="3">DUF2459 domain-containing protein</fullName>
    </recommendedName>
</protein>
<dbReference type="STRING" id="454136.NIES2119_04305"/>
<reference evidence="1 2" key="1">
    <citation type="submission" date="2016-11" db="EMBL/GenBank/DDBJ databases">
        <title>Draft Genome Sequences of Nine Cyanobacterial Strains from Diverse Habitats.</title>
        <authorList>
            <person name="Zhu T."/>
            <person name="Hou S."/>
            <person name="Lu X."/>
            <person name="Hess W.R."/>
        </authorList>
    </citation>
    <scope>NUCLEOTIDE SEQUENCE [LARGE SCALE GENOMIC DNA]</scope>
    <source>
        <strain evidence="1 2">IAM M-71</strain>
    </source>
</reference>